<sequence length="702" mass="76369">METLNIDWLMTSLAPIRTEPDIEAGAHLVSEREGYAHHGIYAGNGRVIHYGGFHCCTRRCPVECISLRRFAANKGIRVQPEPDAVYTGTAVVERARSRLGEDRYRLLTNNCEHFCTWCVQGVGRSEQVRRGLRNPWTGIRTLFAFANEMLASRPRMMLPRRDEKRSSRAALLPMPDRTGTANFLQTVFFAYYVTRRAMNIFSIAGRHASRVFKVGVPVIVATGLSACVNYAGIHGDAAMADPRQYATQQSLPFERGHWPTADWADQFGDGQLKALVDEALRSSPTLDQARARVAHAQAYSESARAGTMPRVDASYALTRQQFSGTALVPPPYGGSWQTENRGILSASYELDLWGKKREALKASVSRLQASRADEETVRLTLTTSIARIYNQLARLYVLHDIAEQEIARRAQIDRITAARIATGLDTQVERETARSNLASSRAAMTSLDGQILATRYQIAALLGAGPDRGLQIVRPALGMGDDVRLPDNLPADLVSRRPDIVAARWSVEAFAHDVKEAKAEFYPDINLSAAIGLDAFGFGRFLTAASRTASVGPAIHLPIFDAGALRAQLKGRYADFDYAVATYNQAIVTALSEVATHIADVRSTDAQLVDAQTAQQAALKAAELALAQYKAGLTNQLTVLNADVNALSANQSVANLRMNRRDRQIALASALGGGFVDTSIADSGAAARAEMPASSGPAVAAR</sequence>
<dbReference type="Proteomes" id="UP000253104">
    <property type="component" value="Chromosome mHSR5_C"/>
</dbReference>
<dbReference type="Pfam" id="PF04970">
    <property type="entry name" value="LRAT"/>
    <property type="match status" value="1"/>
</dbReference>
<keyword evidence="4 9" id="KW-0812">Transmembrane</keyword>
<gene>
    <name evidence="11" type="ORF">CUJ89_33265</name>
</gene>
<dbReference type="PROSITE" id="PS51934">
    <property type="entry name" value="LRAT"/>
    <property type="match status" value="1"/>
</dbReference>
<evidence type="ECO:0000256" key="1">
    <source>
        <dbReference type="ARBA" id="ARBA00004370"/>
    </source>
</evidence>
<dbReference type="SUPFAM" id="SSF56954">
    <property type="entry name" value="Outer membrane efflux proteins (OEP)"/>
    <property type="match status" value="1"/>
</dbReference>
<keyword evidence="8 9" id="KW-0449">Lipoprotein</keyword>
<evidence type="ECO:0000259" key="10">
    <source>
        <dbReference type="PROSITE" id="PS51934"/>
    </source>
</evidence>
<protein>
    <submittedName>
        <fullName evidence="11">RND transporter</fullName>
    </submittedName>
</protein>
<dbReference type="InterPro" id="IPR007053">
    <property type="entry name" value="LRAT_dom"/>
</dbReference>
<dbReference type="PANTHER" id="PTHR30203">
    <property type="entry name" value="OUTER MEMBRANE CATION EFFLUX PROTEIN"/>
    <property type="match status" value="1"/>
</dbReference>
<evidence type="ECO:0000256" key="6">
    <source>
        <dbReference type="ARBA" id="ARBA00023136"/>
    </source>
</evidence>
<dbReference type="GO" id="GO:0005886">
    <property type="term" value="C:plasma membrane"/>
    <property type="evidence" value="ECO:0007669"/>
    <property type="project" value="UniProtKB-SubCell"/>
</dbReference>
<evidence type="ECO:0000313" key="12">
    <source>
        <dbReference type="Proteomes" id="UP000253104"/>
    </source>
</evidence>
<keyword evidence="6 9" id="KW-0472">Membrane</keyword>
<dbReference type="Gene3D" id="2.20.200.10">
    <property type="entry name" value="Outer membrane efflux proteins (OEP)"/>
    <property type="match status" value="1"/>
</dbReference>
<evidence type="ECO:0000256" key="2">
    <source>
        <dbReference type="ARBA" id="ARBA00007613"/>
    </source>
</evidence>
<evidence type="ECO:0000256" key="3">
    <source>
        <dbReference type="ARBA" id="ARBA00022452"/>
    </source>
</evidence>
<dbReference type="Gene3D" id="1.20.1600.10">
    <property type="entry name" value="Outer membrane efflux proteins (OEP)"/>
    <property type="match status" value="1"/>
</dbReference>
<comment type="subcellular location">
    <subcellularLocation>
        <location evidence="9">Cell membrane</location>
        <topology evidence="9">Lipid-anchor</topology>
    </subcellularLocation>
    <subcellularLocation>
        <location evidence="1">Membrane</location>
    </subcellularLocation>
</comment>
<dbReference type="PANTHER" id="PTHR30203:SF20">
    <property type="entry name" value="MULTIDRUG RESISTANCE OUTER MEMBRANE PROTEIN MDTP-RELATED"/>
    <property type="match status" value="1"/>
</dbReference>
<dbReference type="InterPro" id="IPR010131">
    <property type="entry name" value="MdtP/NodT-like"/>
</dbReference>
<feature type="domain" description="LRAT" evidence="10">
    <location>
        <begin position="27"/>
        <end position="127"/>
    </location>
</feature>
<keyword evidence="5" id="KW-0732">Signal</keyword>
<proteinExistence type="inferred from homology"/>
<evidence type="ECO:0000256" key="5">
    <source>
        <dbReference type="ARBA" id="ARBA00022729"/>
    </source>
</evidence>
<name>A0A2Z5N8Q2_BURPY</name>
<dbReference type="Gene3D" id="3.90.1720.10">
    <property type="entry name" value="endopeptidase domain like (from Nostoc punctiforme)"/>
    <property type="match status" value="1"/>
</dbReference>
<dbReference type="OrthoDB" id="9770517at2"/>
<accession>A0A2Z5N8Q2</accession>
<evidence type="ECO:0000256" key="9">
    <source>
        <dbReference type="RuleBase" id="RU362097"/>
    </source>
</evidence>
<organism evidence="11 12">
    <name type="scientific">Burkholderia pyrrocinia</name>
    <name type="common">Pseudomonas pyrrocinia</name>
    <dbReference type="NCBI Taxonomy" id="60550"/>
    <lineage>
        <taxon>Bacteria</taxon>
        <taxon>Pseudomonadati</taxon>
        <taxon>Pseudomonadota</taxon>
        <taxon>Betaproteobacteria</taxon>
        <taxon>Burkholderiales</taxon>
        <taxon>Burkholderiaceae</taxon>
        <taxon>Burkholderia</taxon>
        <taxon>Burkholderia cepacia complex</taxon>
    </lineage>
</organism>
<keyword evidence="3 9" id="KW-1134">Transmembrane beta strand</keyword>
<evidence type="ECO:0000256" key="8">
    <source>
        <dbReference type="ARBA" id="ARBA00023288"/>
    </source>
</evidence>
<dbReference type="AlphaFoldDB" id="A0A2Z5N8Q2"/>
<keyword evidence="7 9" id="KW-0564">Palmitate</keyword>
<reference evidence="11 12" key="1">
    <citation type="journal article" date="2018" name="ISME J.">
        <title>Involvement of Burkholderiaceae and sulfurous volatiles in disease-suppressive soils.</title>
        <authorList>
            <person name="Carrion V.J."/>
            <person name="Cordovez V."/>
            <person name="Tyc O."/>
            <person name="Etalo D.W."/>
            <person name="de Bruijn I."/>
            <person name="de Jager V.C."/>
            <person name="Medema M.H."/>
            <person name="Eberl L."/>
            <person name="Raaijmakers J.M."/>
        </authorList>
    </citation>
    <scope>NUCLEOTIDE SEQUENCE [LARGE SCALE GENOMIC DNA]</scope>
    <source>
        <strain evidence="12">mHSR5</strain>
    </source>
</reference>
<evidence type="ECO:0000313" key="11">
    <source>
        <dbReference type="EMBL" id="AXF25358.1"/>
    </source>
</evidence>
<comment type="similarity">
    <text evidence="2 9">Belongs to the outer membrane factor (OMF) (TC 1.B.17) family.</text>
</comment>
<evidence type="ECO:0000256" key="4">
    <source>
        <dbReference type="ARBA" id="ARBA00022692"/>
    </source>
</evidence>
<dbReference type="RefSeq" id="WP_114181725.1">
    <property type="nucleotide sequence ID" value="NZ_CP024904.1"/>
</dbReference>
<dbReference type="InterPro" id="IPR003423">
    <property type="entry name" value="OMP_efflux"/>
</dbReference>
<dbReference type="Pfam" id="PF02321">
    <property type="entry name" value="OEP"/>
    <property type="match status" value="2"/>
</dbReference>
<dbReference type="NCBIfam" id="TIGR01845">
    <property type="entry name" value="outer_NodT"/>
    <property type="match status" value="1"/>
</dbReference>
<evidence type="ECO:0000256" key="7">
    <source>
        <dbReference type="ARBA" id="ARBA00023139"/>
    </source>
</evidence>
<dbReference type="GO" id="GO:0015562">
    <property type="term" value="F:efflux transmembrane transporter activity"/>
    <property type="evidence" value="ECO:0007669"/>
    <property type="project" value="InterPro"/>
</dbReference>
<dbReference type="EMBL" id="CP024904">
    <property type="protein sequence ID" value="AXF25358.1"/>
    <property type="molecule type" value="Genomic_DNA"/>
</dbReference>